<feature type="region of interest" description="Disordered" evidence="3">
    <location>
        <begin position="1091"/>
        <end position="1115"/>
    </location>
</feature>
<dbReference type="Pfam" id="PF10433">
    <property type="entry name" value="Beta-prop_RSE1_1st"/>
    <property type="match status" value="1"/>
</dbReference>
<dbReference type="Proteomes" id="UP000319731">
    <property type="component" value="Unassembled WGS sequence"/>
</dbReference>
<dbReference type="InterPro" id="IPR058543">
    <property type="entry name" value="Beta-prop_RSE1/DDB1/CPSF1_2nd"/>
</dbReference>
<evidence type="ECO:0000259" key="7">
    <source>
        <dbReference type="Pfam" id="PF10433"/>
    </source>
</evidence>
<accession>A0A507C4H4</accession>
<feature type="region of interest" description="Disordered" evidence="3">
    <location>
        <begin position="686"/>
        <end position="707"/>
    </location>
</feature>
<evidence type="ECO:0000256" key="3">
    <source>
        <dbReference type="SAM" id="MobiDB-lite"/>
    </source>
</evidence>
<proteinExistence type="predicted"/>
<dbReference type="STRING" id="1806994.A0A507C4H4"/>
<dbReference type="EMBL" id="QEAO01000016">
    <property type="protein sequence ID" value="TPX33999.1"/>
    <property type="molecule type" value="Genomic_DNA"/>
</dbReference>
<evidence type="ECO:0000256" key="2">
    <source>
        <dbReference type="ARBA" id="ARBA00023242"/>
    </source>
</evidence>
<evidence type="ECO:0000256" key="1">
    <source>
        <dbReference type="ARBA" id="ARBA00004123"/>
    </source>
</evidence>
<feature type="domain" description="Ketopantoate reductase N-terminal" evidence="4">
    <location>
        <begin position="1945"/>
        <end position="2093"/>
    </location>
</feature>
<dbReference type="InterPro" id="IPR018846">
    <property type="entry name" value="Beta-prop_RSE1/DDB1/CPSF1_1st"/>
</dbReference>
<dbReference type="FunFam" id="1.10.1040.10:FF:000017">
    <property type="entry name" value="2-dehydropantoate 2-reductase"/>
    <property type="match status" value="1"/>
</dbReference>
<feature type="domain" description="RSE1/DDB1/CPSF1 first beta-propeller" evidence="7">
    <location>
        <begin position="90"/>
        <end position="330"/>
    </location>
</feature>
<dbReference type="InterPro" id="IPR013752">
    <property type="entry name" value="KPA_reductase"/>
</dbReference>
<dbReference type="GO" id="GO:0003676">
    <property type="term" value="F:nucleic acid binding"/>
    <property type="evidence" value="ECO:0007669"/>
    <property type="project" value="InterPro"/>
</dbReference>
<feature type="domain" description="Ketopantoate reductase C-terminal" evidence="6">
    <location>
        <begin position="2134"/>
        <end position="2256"/>
    </location>
</feature>
<feature type="compositionally biased region" description="Low complexity" evidence="3">
    <location>
        <begin position="1095"/>
        <end position="1115"/>
    </location>
</feature>
<name>A0A507C4H4_9FUNG</name>
<feature type="compositionally biased region" description="Polar residues" evidence="3">
    <location>
        <begin position="561"/>
        <end position="579"/>
    </location>
</feature>
<dbReference type="InterPro" id="IPR050358">
    <property type="entry name" value="RSE1/DDB1/CFT1"/>
</dbReference>
<dbReference type="OrthoDB" id="6109at2759"/>
<dbReference type="InterPro" id="IPR013328">
    <property type="entry name" value="6PGD_dom2"/>
</dbReference>
<dbReference type="GO" id="GO:0005634">
    <property type="term" value="C:nucleus"/>
    <property type="evidence" value="ECO:0007669"/>
    <property type="project" value="UniProtKB-SubCell"/>
</dbReference>
<evidence type="ECO:0000259" key="6">
    <source>
        <dbReference type="Pfam" id="PF08546"/>
    </source>
</evidence>
<feature type="compositionally biased region" description="Acidic residues" evidence="3">
    <location>
        <begin position="541"/>
        <end position="550"/>
    </location>
</feature>
<dbReference type="PANTHER" id="PTHR10644">
    <property type="entry name" value="DNA REPAIR/RNA PROCESSING CPSF FAMILY"/>
    <property type="match status" value="1"/>
</dbReference>
<dbReference type="InterPro" id="IPR008927">
    <property type="entry name" value="6-PGluconate_DH-like_C_sf"/>
</dbReference>
<reference evidence="9 10" key="1">
    <citation type="journal article" date="2019" name="Sci. Rep.">
        <title>Comparative genomics of chytrid fungi reveal insights into the obligate biotrophic and pathogenic lifestyle of Synchytrium endobioticum.</title>
        <authorList>
            <person name="van de Vossenberg B.T.L.H."/>
            <person name="Warris S."/>
            <person name="Nguyen H.D.T."/>
            <person name="van Gent-Pelzer M.P.E."/>
            <person name="Joly D.L."/>
            <person name="van de Geest H.C."/>
            <person name="Bonants P.J.M."/>
            <person name="Smith D.S."/>
            <person name="Levesque C.A."/>
            <person name="van der Lee T.A.J."/>
        </authorList>
    </citation>
    <scope>NUCLEOTIDE SEQUENCE [LARGE SCALE GENOMIC DNA]</scope>
    <source>
        <strain evidence="9 10">JEL517</strain>
    </source>
</reference>
<dbReference type="Gene3D" id="1.10.1040.10">
    <property type="entry name" value="N-(1-d-carboxylethyl)-l-norvaline Dehydrogenase, domain 2"/>
    <property type="match status" value="1"/>
</dbReference>
<dbReference type="Gene3D" id="2.130.10.10">
    <property type="entry name" value="YVTN repeat-like/Quinoprotein amine dehydrogenase"/>
    <property type="match status" value="3"/>
</dbReference>
<dbReference type="InterPro" id="IPR015943">
    <property type="entry name" value="WD40/YVTN_repeat-like_dom_sf"/>
</dbReference>
<dbReference type="GeneID" id="42004453"/>
<dbReference type="Pfam" id="PF03178">
    <property type="entry name" value="CPSF_A"/>
    <property type="match status" value="1"/>
</dbReference>
<dbReference type="Pfam" id="PF23726">
    <property type="entry name" value="Beta-prop_RSE1_2nd"/>
    <property type="match status" value="1"/>
</dbReference>
<feature type="domain" description="RSE1/DDB1/CPSF1 second beta-propeller" evidence="8">
    <location>
        <begin position="660"/>
        <end position="1201"/>
    </location>
</feature>
<protein>
    <submittedName>
        <fullName evidence="9">2-dehydropantoate 2-reductase</fullName>
    </submittedName>
</protein>
<evidence type="ECO:0000313" key="9">
    <source>
        <dbReference type="EMBL" id="TPX33999.1"/>
    </source>
</evidence>
<dbReference type="Pfam" id="PF02558">
    <property type="entry name" value="ApbA"/>
    <property type="match status" value="1"/>
</dbReference>
<evidence type="ECO:0000259" key="4">
    <source>
        <dbReference type="Pfam" id="PF02558"/>
    </source>
</evidence>
<dbReference type="Gene3D" id="3.40.50.720">
    <property type="entry name" value="NAD(P)-binding Rossmann-like Domain"/>
    <property type="match status" value="1"/>
</dbReference>
<dbReference type="RefSeq" id="XP_031024841.1">
    <property type="nucleotide sequence ID" value="XM_031169156.1"/>
</dbReference>
<dbReference type="InterPro" id="IPR013332">
    <property type="entry name" value="KPR_N"/>
</dbReference>
<organism evidence="9 10">
    <name type="scientific">Synchytrium microbalum</name>
    <dbReference type="NCBI Taxonomy" id="1806994"/>
    <lineage>
        <taxon>Eukaryota</taxon>
        <taxon>Fungi</taxon>
        <taxon>Fungi incertae sedis</taxon>
        <taxon>Chytridiomycota</taxon>
        <taxon>Chytridiomycota incertae sedis</taxon>
        <taxon>Chytridiomycetes</taxon>
        <taxon>Synchytriales</taxon>
        <taxon>Synchytriaceae</taxon>
        <taxon>Synchytrium</taxon>
    </lineage>
</organism>
<feature type="region of interest" description="Disordered" evidence="3">
    <location>
        <begin position="1344"/>
        <end position="1363"/>
    </location>
</feature>
<dbReference type="SUPFAM" id="SSF48179">
    <property type="entry name" value="6-phosphogluconate dehydrogenase C-terminal domain-like"/>
    <property type="match status" value="1"/>
</dbReference>
<gene>
    <name evidence="9" type="primary">PAN5A</name>
    <name evidence="9" type="ORF">SmJEL517_g03228</name>
</gene>
<evidence type="ECO:0000313" key="10">
    <source>
        <dbReference type="Proteomes" id="UP000319731"/>
    </source>
</evidence>
<comment type="subcellular location">
    <subcellularLocation>
        <location evidence="1">Nucleus</location>
    </subcellularLocation>
</comment>
<comment type="caution">
    <text evidence="9">The sequence shown here is derived from an EMBL/GenBank/DDBJ whole genome shotgun (WGS) entry which is preliminary data.</text>
</comment>
<feature type="region of interest" description="Disordered" evidence="3">
    <location>
        <begin position="515"/>
        <end position="579"/>
    </location>
</feature>
<sequence length="2267" mass="248646">MSLFSVYKEILPATGVDIAVTASFTSPRAVNLIIAKASILQIFNIVSEAAPETVKGNIIQHKIILKQEEQVKDDGEVPVIPLPHPSKTSRPRNAGRLELHSQHRLNGVITSIGVLRTTSPSGMMGMDSLLLSFRDAKMSLVEFSMSRQTLTTVSIHYFEREEFRQGAILERPDPEIRMDPQFRCAIMSFYGDKLAILPFKTDTSGATENDVDAKGNKNPVLPSFVIPMSSIDPQVKHVVDMVFLYNYFEPTLAILFEPVQTWTGRLAARRDTKCLIVISLDLSRKQYPVLYRSDHLPYNCEKITAVPAPVGGVIISSPNALIHVDQSSTPGVVLAVNGYYGMENESPQPPSIELGGPQTWILDNPLHQSVNISDYKKLGLSLDASQIHFLNPDTLLVVLRDGRLMNVQMQGHEDAGSGWSRKRSGVKKFKVADLGIRATPPSTVTRIGGRGGGLARALGCLGNGLGGVFEGPHGLVDYGHVFIGSQTGQSMLIQIWEADHHGLSTLIDDAADGVNDMDAQEDTKPHTSSNIPQKRKMETVVFDDEDEDLYGDSGTAHKQHSSSSSRHTNKTNGMASSHQTQLRNRFHFRLCDILAAVAPIRDMGIGAPATTSHSTTIPTPKTKYPYMPTNPRLDLEIVACVGEAPASGALAILHKGIRPDIVNSLSHIEGVNEVWSVKCASANKRRGEVEEEKAGETNGVAGTGDGSNGINAHHVNEFHKFMVLSKEDSTVVLEADAEFRELTDSGFYLDGPTVAVGSLLNDTVVIQIHPDGVNILNSAATLIQTMKMGDDNSWIVSASIADPYVMLLMNTSQVTLLKIDEHAHPQLSICKELKDVPIATASMYCDFHVIPGLPTQHDVLSHKSRYGLAASVDGGLLVNNINSNKGKGKKVVKLNQPKPSKKVAVSKPVSVKNEISDDDDDLYGDAPMTSSIAPVLSVKAELEEEDDLYNQTDDMDIDVIPTITEDSLAEMNAEALEDVIIEKRYWCVLFREDGSLEILKLPDFEQCFYMPRFDLLPDVISDHPNAVATPSADLHTAAEVSELLLLNLGRDGSHEDVYLVVRAEDGDIAMYKTFPVLPYEDMSEPVLQPNRMFKSPTSPSTSTTTIPPPINTDDTSIIQPHRLSIRLVRIQHEHLSREPRFYTDTDGDKLNMVDRPTKPPTFLKKHYLKPFTHVGPDNDLKYSGVFVAGTRPCWIFAGRSDAGFTNTGMQLLPQLDLVHKEDEPVDESILEMPLYKTGKRYPRIHPMICDGEISGMASMHHENSHGGFVYITKSQSIRIAQLPKTIEYDADWPHQRVPLANKTPHKIAYHSSSETFALLTSTPVAWYASKANYAAAIAGGVGEMPDDALDDDERAKRNPPVLDERDPALFLPEMGAYQLELVSPVTWETVDTYDFEEYEQVMCLDAVNIDSKQTASGKKQYLCCGTGFVRGEDNAGRGRLFVFDVIEVVPEFDNPQSNHKFKRAYVNEEKQPITAVRGVNGYLVAAVGTKIIIHTFEDGEELEGVAFIDTNIFVTSIATVKSLILVGDAYKSVWFLGFQEEPPKLLLLGKDYGSLQVYSCDFVVDNDSLGFAVADSDKNVMTFAYAPFNIQSFGGQRLIRKVDYHVGSHINKMIRLRRLPRPIQQDGDAVVSRQHGLLCGTLDGGLGMMVPVSDKQFKRMYALWSKLVNGLQHVAGLNPRGYRQGQSRGPPQGAAQILGGMTNTRSTMDGDLIWQFASLSVSQQREIAKSIGSSVERIMDDLLEIQHNAFLPSRAIVGIYALCKRRNFMIHQPIEHPDTDCGIGTDGRTKRNPPALDEGDPVGIVTGCVTVSSGSAYSLSVFDVILRSYPNSTIHNQTKGEYANEEKQPITAVRGVNGYLVVAVWTKIIIHTFEDGEELGRFAFTNTNIFVTSIAKVKGQTRGPPQRAAQNVGGITNTRSTMDGGVKGYLDAAVRTKRNDTRERSGGIGGFYGAFIHDHAKNILVSAVCRSNYEAVKTNGFKVTSPSFGDRLWKPHQVFANVDEASKSLPAGGYEHILVCSKALPELEDMPSMVEGLVTVGKTSIVLMQNGIGIEAPWVKQFPRNVVVSCMIATGATQTEPGMIWHRSDASITAMGVYTDENSRTNAAHSLTSLESLVGIMKGSGKLTIKTPTNVQDERWNKILVNGTFGPLSVVAGAIPSSQIATDPLLSVVAHENMKEIASVAKAVLGYPIPGMDLEKTLNNVTRVRGKSSFLVDWDRGIPMEVEVLLGNVSRLAKQHGVATPRVDMLYALLTKLRDNRLNSVKL</sequence>
<dbReference type="InterPro" id="IPR004871">
    <property type="entry name" value="RSE1/DDB1/CPSF1_C"/>
</dbReference>
<feature type="domain" description="RSE1/DDB1/CPSF1 C-terminal" evidence="5">
    <location>
        <begin position="1377"/>
        <end position="1717"/>
    </location>
</feature>
<dbReference type="Pfam" id="PF08546">
    <property type="entry name" value="ApbA_C"/>
    <property type="match status" value="1"/>
</dbReference>
<evidence type="ECO:0000259" key="5">
    <source>
        <dbReference type="Pfam" id="PF03178"/>
    </source>
</evidence>
<feature type="compositionally biased region" description="Basic and acidic residues" evidence="3">
    <location>
        <begin position="686"/>
        <end position="695"/>
    </location>
</feature>
<evidence type="ECO:0000259" key="8">
    <source>
        <dbReference type="Pfam" id="PF23726"/>
    </source>
</evidence>
<keyword evidence="2" id="KW-0539">Nucleus</keyword>
<keyword evidence="10" id="KW-1185">Reference proteome</keyword>